<evidence type="ECO:0000313" key="2">
    <source>
        <dbReference type="Proteomes" id="UP000298179"/>
    </source>
</evidence>
<dbReference type="AlphaFoldDB" id="A0A4Y8RT80"/>
<sequence length="216" mass="23358">MTLTFPLDRSLLSDLLPIASVKWVAQDNQEISGMGSGQILATELAPSLWTADVTTAERYHDEIDRLQARLESLNGSINPFYLVDPKRRFPQYDPDGSKLGGATPTINSISSNGRSISLTGLPGLYTLSFGDFLCFDYGTPARRAFHRIVETAIAGNSSGTTALFEIRPFVPLGASVGLPVTLLHPAMKCILRPNSLDAETVTALTSRLSFSAVQKL</sequence>
<gene>
    <name evidence="1" type="ORF">E3C22_03365</name>
</gene>
<accession>A0A4Y8RT80</accession>
<dbReference type="OrthoDB" id="8265479at2"/>
<comment type="caution">
    <text evidence="1">The sequence shown here is derived from an EMBL/GenBank/DDBJ whole genome shotgun (WGS) entry which is preliminary data.</text>
</comment>
<dbReference type="RefSeq" id="WP_134760189.1">
    <property type="nucleotide sequence ID" value="NZ_SOZD01000001.1"/>
</dbReference>
<dbReference type="Proteomes" id="UP000298179">
    <property type="component" value="Unassembled WGS sequence"/>
</dbReference>
<reference evidence="1 2" key="1">
    <citation type="submission" date="2019-03" db="EMBL/GenBank/DDBJ databases">
        <title>Jiella endophytica sp. nov., a novel endophytic bacterium isolated from root of Ficus microcarpa Linn. f.</title>
        <authorList>
            <person name="Tuo L."/>
        </authorList>
    </citation>
    <scope>NUCLEOTIDE SEQUENCE [LARGE SCALE GENOMIC DNA]</scope>
    <source>
        <strain evidence="1 2">CBS5Q-3</strain>
    </source>
</reference>
<protein>
    <submittedName>
        <fullName evidence="1">Uncharacterized protein</fullName>
    </submittedName>
</protein>
<keyword evidence="2" id="KW-1185">Reference proteome</keyword>
<dbReference type="EMBL" id="SOZD01000001">
    <property type="protein sequence ID" value="TFF27509.1"/>
    <property type="molecule type" value="Genomic_DNA"/>
</dbReference>
<proteinExistence type="predicted"/>
<evidence type="ECO:0000313" key="1">
    <source>
        <dbReference type="EMBL" id="TFF27509.1"/>
    </source>
</evidence>
<organism evidence="1 2">
    <name type="scientific">Jiella endophytica</name>
    <dbReference type="NCBI Taxonomy" id="2558362"/>
    <lineage>
        <taxon>Bacteria</taxon>
        <taxon>Pseudomonadati</taxon>
        <taxon>Pseudomonadota</taxon>
        <taxon>Alphaproteobacteria</taxon>
        <taxon>Hyphomicrobiales</taxon>
        <taxon>Aurantimonadaceae</taxon>
        <taxon>Jiella</taxon>
    </lineage>
</organism>
<name>A0A4Y8RT80_9HYPH</name>